<evidence type="ECO:0000313" key="2">
    <source>
        <dbReference type="Proteomes" id="UP001597183"/>
    </source>
</evidence>
<dbReference type="RefSeq" id="WP_317789527.1">
    <property type="nucleotide sequence ID" value="NZ_AP028461.1"/>
</dbReference>
<dbReference type="EMBL" id="JBHTMK010000051">
    <property type="protein sequence ID" value="MFD1371067.1"/>
    <property type="molecule type" value="Genomic_DNA"/>
</dbReference>
<dbReference type="Proteomes" id="UP001597183">
    <property type="component" value="Unassembled WGS sequence"/>
</dbReference>
<dbReference type="SUPFAM" id="SSF158745">
    <property type="entry name" value="LanC-like"/>
    <property type="match status" value="1"/>
</dbReference>
<gene>
    <name evidence="1" type="ORF">ACFQ5G_37525</name>
</gene>
<sequence length="412" mass="42941">MTTTVTAGKNVGATVAAIADQLRDPAVIGTSEDGRTHPQSLAGGAAGIALLHLERAVTGHGDEALAHRWIRTAAAGPVSTGAAANLFAGAPALAMLLHNAATNLGGYPRAVAALDEQTTILTRQRLAAAHARIAAGTPLTMREFDLIHGLTGLGVYHLRHHPDQPITLEVLSYLIRLTAGWSHKAGRPPWWLNAGLGGTPDDRFPRGHGNLGIAHGMSAVTALLALAVLAGQRPPGILDALARLCAWFDQHRQADDVTGTSWWPAYITDTPAAPAPHRPSWCYGTAGTARAQQLAGLALQDAVRSRRAEAAMVTALTDPHQQAQLLEPGLCHGKAGLLQAAWRTAASSTNPHLATQLITAIRGLADDLARQLAVAPPDAPELMDGTAGAALALHTAHTGSCLTNWDAYLLLA</sequence>
<dbReference type="InterPro" id="IPR007822">
    <property type="entry name" value="LANC-like"/>
</dbReference>
<comment type="caution">
    <text evidence="1">The sequence shown here is derived from an EMBL/GenBank/DDBJ whole genome shotgun (WGS) entry which is preliminary data.</text>
</comment>
<accession>A0ABW4AM53</accession>
<protein>
    <submittedName>
        <fullName evidence="1">Lanthionine synthetase C family protein</fullName>
    </submittedName>
</protein>
<dbReference type="Gene3D" id="1.50.10.20">
    <property type="match status" value="1"/>
</dbReference>
<dbReference type="SMART" id="SM01260">
    <property type="entry name" value="LANC_like"/>
    <property type="match status" value="1"/>
</dbReference>
<dbReference type="Pfam" id="PF05147">
    <property type="entry name" value="LANC_like"/>
    <property type="match status" value="1"/>
</dbReference>
<dbReference type="PRINTS" id="PR01955">
    <property type="entry name" value="LANCFRANKIA"/>
</dbReference>
<dbReference type="PRINTS" id="PR01950">
    <property type="entry name" value="LANCSUPER"/>
</dbReference>
<dbReference type="InterPro" id="IPR033889">
    <property type="entry name" value="LanC"/>
</dbReference>
<organism evidence="1 2">
    <name type="scientific">Actinoplanes sichuanensis</name>
    <dbReference type="NCBI Taxonomy" id="512349"/>
    <lineage>
        <taxon>Bacteria</taxon>
        <taxon>Bacillati</taxon>
        <taxon>Actinomycetota</taxon>
        <taxon>Actinomycetes</taxon>
        <taxon>Micromonosporales</taxon>
        <taxon>Micromonosporaceae</taxon>
        <taxon>Actinoplanes</taxon>
    </lineage>
</organism>
<keyword evidence="2" id="KW-1185">Reference proteome</keyword>
<reference evidence="2" key="1">
    <citation type="journal article" date="2019" name="Int. J. Syst. Evol. Microbiol.">
        <title>The Global Catalogue of Microorganisms (GCM) 10K type strain sequencing project: providing services to taxonomists for standard genome sequencing and annotation.</title>
        <authorList>
            <consortium name="The Broad Institute Genomics Platform"/>
            <consortium name="The Broad Institute Genome Sequencing Center for Infectious Disease"/>
            <person name="Wu L."/>
            <person name="Ma J."/>
        </authorList>
    </citation>
    <scope>NUCLEOTIDE SEQUENCE [LARGE SCALE GENOMIC DNA]</scope>
    <source>
        <strain evidence="2">CCM 7526</strain>
    </source>
</reference>
<dbReference type="CDD" id="cd04793">
    <property type="entry name" value="LanC"/>
    <property type="match status" value="1"/>
</dbReference>
<name>A0ABW4AM53_9ACTN</name>
<evidence type="ECO:0000313" key="1">
    <source>
        <dbReference type="EMBL" id="MFD1371067.1"/>
    </source>
</evidence>
<proteinExistence type="predicted"/>